<feature type="non-terminal residue" evidence="2">
    <location>
        <position position="1"/>
    </location>
</feature>
<feature type="region of interest" description="Disordered" evidence="1">
    <location>
        <begin position="1"/>
        <end position="70"/>
    </location>
</feature>
<keyword evidence="3" id="KW-1185">Reference proteome</keyword>
<organism evidence="2 3">
    <name type="scientific">Solanum verrucosum</name>
    <dbReference type="NCBI Taxonomy" id="315347"/>
    <lineage>
        <taxon>Eukaryota</taxon>
        <taxon>Viridiplantae</taxon>
        <taxon>Streptophyta</taxon>
        <taxon>Embryophyta</taxon>
        <taxon>Tracheophyta</taxon>
        <taxon>Spermatophyta</taxon>
        <taxon>Magnoliopsida</taxon>
        <taxon>eudicotyledons</taxon>
        <taxon>Gunneridae</taxon>
        <taxon>Pentapetalae</taxon>
        <taxon>asterids</taxon>
        <taxon>lamiids</taxon>
        <taxon>Solanales</taxon>
        <taxon>Solanaceae</taxon>
        <taxon>Solanoideae</taxon>
        <taxon>Solaneae</taxon>
        <taxon>Solanum</taxon>
    </lineage>
</organism>
<accession>A0AAF0V3X7</accession>
<protein>
    <submittedName>
        <fullName evidence="2">Uncharacterized protein</fullName>
    </submittedName>
</protein>
<dbReference type="EMBL" id="CP133622">
    <property type="protein sequence ID" value="WMV56376.1"/>
    <property type="molecule type" value="Genomic_DNA"/>
</dbReference>
<feature type="compositionally biased region" description="Basic residues" evidence="1">
    <location>
        <begin position="1"/>
        <end position="18"/>
    </location>
</feature>
<feature type="compositionally biased region" description="Low complexity" evidence="1">
    <location>
        <begin position="101"/>
        <end position="115"/>
    </location>
</feature>
<sequence length="256" mass="28382">IPVARKRIKVQKGRKANKAGHSQTMEIETHEDTEGWQTVPKGRGRNRTNKSTNVFTDQQTSNNETMHMKDDQTKVTAMCEESTAKATIPKHKGTPANNGHLTLSSPPGQTTTSGTKHGRGTPQDIDKSQEKMKHPHPRESPNTSNIIAADPLDFPDRELHSTTTDTTNQKEKGDVNEYEHFETDSDEEVEDTQSLIDYNSASDGDNLAMTNLYLSGDMDMAIPRDIQNFDGLTPSGTCKSKNKKNNIDFTPIVSND</sequence>
<feature type="compositionally biased region" description="Polar residues" evidence="1">
    <location>
        <begin position="49"/>
        <end position="65"/>
    </location>
</feature>
<evidence type="ECO:0000313" key="3">
    <source>
        <dbReference type="Proteomes" id="UP001234989"/>
    </source>
</evidence>
<dbReference type="Proteomes" id="UP001234989">
    <property type="component" value="Chromosome 11"/>
</dbReference>
<feature type="region of interest" description="Disordered" evidence="1">
    <location>
        <begin position="85"/>
        <end position="149"/>
    </location>
</feature>
<proteinExistence type="predicted"/>
<gene>
    <name evidence="2" type="ORF">MTR67_049761</name>
</gene>
<reference evidence="2" key="1">
    <citation type="submission" date="2023-08" db="EMBL/GenBank/DDBJ databases">
        <title>A de novo genome assembly of Solanum verrucosum Schlechtendal, a Mexican diploid species geographically isolated from the other diploid A-genome species in potato relatives.</title>
        <authorList>
            <person name="Hosaka K."/>
        </authorList>
    </citation>
    <scope>NUCLEOTIDE SEQUENCE</scope>
    <source>
        <tissue evidence="2">Young leaves</tissue>
    </source>
</reference>
<dbReference type="AlphaFoldDB" id="A0AAF0V3X7"/>
<evidence type="ECO:0000256" key="1">
    <source>
        <dbReference type="SAM" id="MobiDB-lite"/>
    </source>
</evidence>
<evidence type="ECO:0000313" key="2">
    <source>
        <dbReference type="EMBL" id="WMV56376.1"/>
    </source>
</evidence>
<name>A0AAF0V3X7_SOLVR</name>